<reference evidence="3" key="1">
    <citation type="journal article" date="2017" name="Genome Announc.">
        <title>Draft Genome Sequence of Terrimicrobium sacchariphilum NM-5T, a Facultative Anaerobic Soil Bacterium of the Class Spartobacteria.</title>
        <authorList>
            <person name="Qiu Y.L."/>
            <person name="Tourlousse D.M."/>
            <person name="Matsuura N."/>
            <person name="Ohashi A."/>
            <person name="Sekiguchi Y."/>
        </authorList>
    </citation>
    <scope>NUCLEOTIDE SEQUENCE [LARGE SCALE GENOMIC DNA]</scope>
    <source>
        <strain evidence="3">NM-5</strain>
    </source>
</reference>
<dbReference type="STRING" id="690879.TSACC_21378"/>
<dbReference type="OrthoDB" id="178931at2"/>
<dbReference type="PANTHER" id="PTHR38045:SF1">
    <property type="entry name" value="HEPARINASE II_III-LIKE PROTEIN"/>
    <property type="match status" value="1"/>
</dbReference>
<organism evidence="2 3">
    <name type="scientific">Terrimicrobium sacchariphilum</name>
    <dbReference type="NCBI Taxonomy" id="690879"/>
    <lineage>
        <taxon>Bacteria</taxon>
        <taxon>Pseudomonadati</taxon>
        <taxon>Verrucomicrobiota</taxon>
        <taxon>Terrimicrobiia</taxon>
        <taxon>Terrimicrobiales</taxon>
        <taxon>Terrimicrobiaceae</taxon>
        <taxon>Terrimicrobium</taxon>
    </lineage>
</organism>
<dbReference type="SUPFAM" id="SSF48230">
    <property type="entry name" value="Chondroitin AC/alginate lyase"/>
    <property type="match status" value="1"/>
</dbReference>
<keyword evidence="1" id="KW-0732">Signal</keyword>
<protein>
    <submittedName>
        <fullName evidence="2">Heparinase II/III-like protein</fullName>
    </submittedName>
</protein>
<evidence type="ECO:0000256" key="1">
    <source>
        <dbReference type="SAM" id="SignalP"/>
    </source>
</evidence>
<comment type="caution">
    <text evidence="2">The sequence shown here is derived from an EMBL/GenBank/DDBJ whole genome shotgun (WGS) entry which is preliminary data.</text>
</comment>
<feature type="chain" id="PRO_5007524544" evidence="1">
    <location>
        <begin position="26"/>
        <end position="632"/>
    </location>
</feature>
<dbReference type="Proteomes" id="UP000076023">
    <property type="component" value="Unassembled WGS sequence"/>
</dbReference>
<evidence type="ECO:0000313" key="2">
    <source>
        <dbReference type="EMBL" id="GAT32974.1"/>
    </source>
</evidence>
<dbReference type="PANTHER" id="PTHR38045">
    <property type="entry name" value="CHROMOSOME 1, WHOLE GENOME SHOTGUN SEQUENCE"/>
    <property type="match status" value="1"/>
</dbReference>
<dbReference type="Gene3D" id="2.70.98.70">
    <property type="match status" value="1"/>
</dbReference>
<accession>A0A146G7T5</accession>
<keyword evidence="3" id="KW-1185">Reference proteome</keyword>
<proteinExistence type="predicted"/>
<feature type="signal peptide" evidence="1">
    <location>
        <begin position="1"/>
        <end position="25"/>
    </location>
</feature>
<dbReference type="EMBL" id="BDCO01000002">
    <property type="protein sequence ID" value="GAT32974.1"/>
    <property type="molecule type" value="Genomic_DNA"/>
</dbReference>
<dbReference type="InterPro" id="IPR008929">
    <property type="entry name" value="Chondroitin_lyas"/>
</dbReference>
<dbReference type="Gene3D" id="1.50.10.100">
    <property type="entry name" value="Chondroitin AC/alginate lyase"/>
    <property type="match status" value="1"/>
</dbReference>
<gene>
    <name evidence="2" type="ORF">TSACC_21378</name>
</gene>
<name>A0A146G7T5_TERSA</name>
<dbReference type="AlphaFoldDB" id="A0A146G7T5"/>
<sequence>MRRPPTLLILPLVTASLLATDPAFSQPAPSPVPQVSLSASLAPRIAEIEAMLPEKPQTFAPSFDNRAPWEKLAADTEFRDSSFKRADYLLPQPIPEVTDAQWDEAIRTKDRKVEKVLDMRRNRLAVFMLSEGMQNQGKYIPAILKEIEAICGERSWVFPAHQSFTGSNDLGSAMTSWSLATAIGMLGDRMPEALRQTVKENIYRRVISPYLEQSRDASLKKDWWRTNENNWNAVVHAGIVGSALTTVDSRAERAEVLALAISETPFYLGGFAADGYSHEGMGYWKYGFGHFILMAETVYSATNGKIDLLKDPVARKLAEFPLRFDVAEGIYPAFGDCQLYEQQPTWIYNILSSRFGIGLPTKRSLILDGTFYNFLYAWGVNLGLAAESAASQPEPRPLRDWFENNQVLVARTAPGVTPSLGVAMKGGNNGIAHSHNDLGQFVVALNGKLILADPGMMDVGGQIYGPNRYDSAINNSYGHSVPVVGGKLQGNGPAFGAHVVDKSFSDKVDSVTLSLRGGYNLFAINELTRRLELDREAGKITVTDHMTADKPVAFGTGLSTYGEAKEESPGVWLVTQDGQTLRITISAGGTPFTVKFEQLKDKSRFGQVKRLGIELTEPSADATITTVITPAS</sequence>
<evidence type="ECO:0000313" key="3">
    <source>
        <dbReference type="Proteomes" id="UP000076023"/>
    </source>
</evidence>
<dbReference type="InParanoid" id="A0A146G7T5"/>